<keyword evidence="1" id="KW-0812">Transmembrane</keyword>
<name>A0AB34PTF7_CANAX</name>
<sequence length="320" mass="37030">MPYTIGDRRITLDSNLLESDKQLLITHPEIFKYCLNNAVFRSIINLKNLVHLYSDIITIYATFLRKIPHYDDVTLMANKSKLNLLKLEHDFNDIFGQYTTMHEYKKFNSNWEDKTYEGDIVPSALLIIDVATQAFETVYKSLSCIELFFNHYDNLKKLLIPSLVVRTKSILDSFAKIEQFLKLTFPVDKMARGEIVTFDESTFENVRRVEKVTSGIERESIFLETFFLTFDASLTSYTSILLGKGILKRDVPPRDCEIISRRRICYQAAEHVVTIPLSEDSPNKSKSAMEYLGKYIAYIGVSLLILISVVFYRLFKVLFG</sequence>
<evidence type="ECO:0000313" key="2">
    <source>
        <dbReference type="EMBL" id="KGR12796.1"/>
    </source>
</evidence>
<gene>
    <name evidence="2" type="ORF">MG3_02884</name>
</gene>
<dbReference type="AlphaFoldDB" id="A0AB34PTF7"/>
<comment type="caution">
    <text evidence="2">The sequence shown here is derived from an EMBL/GenBank/DDBJ whole genome shotgun (WGS) entry which is preliminary data.</text>
</comment>
<protein>
    <submittedName>
        <fullName evidence="2">Uncharacterized protein</fullName>
    </submittedName>
</protein>
<evidence type="ECO:0000256" key="1">
    <source>
        <dbReference type="SAM" id="Phobius"/>
    </source>
</evidence>
<dbReference type="EMBL" id="AJIX01000015">
    <property type="protein sequence ID" value="KGR12796.1"/>
    <property type="molecule type" value="Genomic_DNA"/>
</dbReference>
<proteinExistence type="predicted"/>
<evidence type="ECO:0000313" key="3">
    <source>
        <dbReference type="Proteomes" id="UP000030161"/>
    </source>
</evidence>
<feature type="transmembrane region" description="Helical" evidence="1">
    <location>
        <begin position="295"/>
        <end position="315"/>
    </location>
</feature>
<dbReference type="Proteomes" id="UP000030161">
    <property type="component" value="Unassembled WGS sequence"/>
</dbReference>
<keyword evidence="1" id="KW-0472">Membrane</keyword>
<organism evidence="2 3">
    <name type="scientific">Candida albicans P78048</name>
    <dbReference type="NCBI Taxonomy" id="1094989"/>
    <lineage>
        <taxon>Eukaryota</taxon>
        <taxon>Fungi</taxon>
        <taxon>Dikarya</taxon>
        <taxon>Ascomycota</taxon>
        <taxon>Saccharomycotina</taxon>
        <taxon>Pichiomycetes</taxon>
        <taxon>Debaryomycetaceae</taxon>
        <taxon>Candida/Lodderomyces clade</taxon>
        <taxon>Candida</taxon>
    </lineage>
</organism>
<reference evidence="2 3" key="1">
    <citation type="submission" date="2013-12" db="EMBL/GenBank/DDBJ databases">
        <title>The Genome Sequence of Candida albicans P78048.</title>
        <authorList>
            <consortium name="The Broad Institute Genome Sequencing Platform"/>
            <consortium name="The Broad Institute Genome Sequencing Center for Infectious Disease"/>
            <person name="Cuomo C."/>
            <person name="Bennett R."/>
            <person name="Hirakawa M."/>
            <person name="Noverr M."/>
            <person name="Mitchell A."/>
            <person name="Young S.K."/>
            <person name="Zeng Q."/>
            <person name="Gargeya S."/>
            <person name="Fitzgerald M."/>
            <person name="Abouelleil A."/>
            <person name="Alvarado L."/>
            <person name="Berlin A.M."/>
            <person name="Chapman S.B."/>
            <person name="Dewar J."/>
            <person name="Goldberg J."/>
            <person name="Griggs A."/>
            <person name="Gujja S."/>
            <person name="Hansen M."/>
            <person name="Howarth C."/>
            <person name="Imamovic A."/>
            <person name="Larimer J."/>
            <person name="McCowan C."/>
            <person name="Murphy C."/>
            <person name="Pearson M."/>
            <person name="Priest M."/>
            <person name="Roberts A."/>
            <person name="Saif S."/>
            <person name="Shea T."/>
            <person name="Sykes S."/>
            <person name="Wortman J."/>
            <person name="Nusbaum C."/>
            <person name="Birren B."/>
        </authorList>
    </citation>
    <scope>NUCLEOTIDE SEQUENCE [LARGE SCALE GENOMIC DNA]</scope>
    <source>
        <strain evidence="2 3">P78048</strain>
    </source>
</reference>
<accession>A0AB34PTF7</accession>
<keyword evidence="1" id="KW-1133">Transmembrane helix</keyword>